<evidence type="ECO:0000259" key="1">
    <source>
        <dbReference type="Pfam" id="PF07109"/>
    </source>
</evidence>
<dbReference type="InterPro" id="IPR010940">
    <property type="entry name" value="Mg_prot_MeTrfase_C"/>
</dbReference>
<dbReference type="RefSeq" id="XP_005791706.1">
    <property type="nucleotide sequence ID" value="XM_005791649.1"/>
</dbReference>
<dbReference type="Pfam" id="PF07109">
    <property type="entry name" value="Mg-por_mtran_C"/>
    <property type="match status" value="1"/>
</dbReference>
<dbReference type="GeneID" id="17284467"/>
<dbReference type="AlphaFoldDB" id="A0A0D3KU42"/>
<dbReference type="Gene3D" id="3.40.50.150">
    <property type="entry name" value="Vaccinia Virus protein VP39"/>
    <property type="match status" value="1"/>
</dbReference>
<dbReference type="HOGENOM" id="CLU_066342_1_0_1"/>
<evidence type="ECO:0000313" key="3">
    <source>
        <dbReference type="Proteomes" id="UP000013827"/>
    </source>
</evidence>
<dbReference type="CDD" id="cd02440">
    <property type="entry name" value="AdoMet_MTases"/>
    <property type="match status" value="1"/>
</dbReference>
<dbReference type="SUPFAM" id="SSF53335">
    <property type="entry name" value="S-adenosyl-L-methionine-dependent methyltransferases"/>
    <property type="match status" value="1"/>
</dbReference>
<sequence length="262" mass="28410">MLQLAASTILGLTVPHAPHAPPRCLAASRAASPVCVDDKSEVEEYFNNEGFNRWNRIYSEDGEVNAVQLDIRTGHGQTVDKILKWVDSDGRESLSDGTWCDAGCGVGSLAIPLAQRGATVVASDIAGAMASEAERRAADLGLSERASFSTSDLESLSGEYDTVSCIDVMIHYPPEKMAGMVGHLGGIAKERLILSFAPDTWYYRALKRFGELFPGPSKTTRAYLHTEEAVLKALSEAGFAPSRTEMTGTNFYFSRLIEAVRQ</sequence>
<dbReference type="EnsemblProtists" id="EOD39277">
    <property type="protein sequence ID" value="EOD39277"/>
    <property type="gene ID" value="EMIHUDRAFT_631929"/>
</dbReference>
<dbReference type="PROSITE" id="PS51556">
    <property type="entry name" value="SAM_MT_MG_PIX"/>
    <property type="match status" value="1"/>
</dbReference>
<dbReference type="KEGG" id="ehx:EMIHUDRAFT_631929"/>
<dbReference type="PaxDb" id="2903-EOD39277"/>
<dbReference type="InterPro" id="IPR029063">
    <property type="entry name" value="SAM-dependent_MTases_sf"/>
</dbReference>
<proteinExistence type="predicted"/>
<dbReference type="STRING" id="2903.R1DVW3"/>
<name>A0A0D3KU42_EMIH1</name>
<dbReference type="InterPro" id="IPR010251">
    <property type="entry name" value="Mg_prot_MeTrfase"/>
</dbReference>
<reference evidence="3" key="1">
    <citation type="journal article" date="2013" name="Nature">
        <title>Pan genome of the phytoplankton Emiliania underpins its global distribution.</title>
        <authorList>
            <person name="Read B.A."/>
            <person name="Kegel J."/>
            <person name="Klute M.J."/>
            <person name="Kuo A."/>
            <person name="Lefebvre S.C."/>
            <person name="Maumus F."/>
            <person name="Mayer C."/>
            <person name="Miller J."/>
            <person name="Monier A."/>
            <person name="Salamov A."/>
            <person name="Young J."/>
            <person name="Aguilar M."/>
            <person name="Claverie J.M."/>
            <person name="Frickenhaus S."/>
            <person name="Gonzalez K."/>
            <person name="Herman E.K."/>
            <person name="Lin Y.C."/>
            <person name="Napier J."/>
            <person name="Ogata H."/>
            <person name="Sarno A.F."/>
            <person name="Shmutz J."/>
            <person name="Schroeder D."/>
            <person name="de Vargas C."/>
            <person name="Verret F."/>
            <person name="von Dassow P."/>
            <person name="Valentin K."/>
            <person name="Van de Peer Y."/>
            <person name="Wheeler G."/>
            <person name="Dacks J.B."/>
            <person name="Delwiche C.F."/>
            <person name="Dyhrman S.T."/>
            <person name="Glockner G."/>
            <person name="John U."/>
            <person name="Richards T."/>
            <person name="Worden A.Z."/>
            <person name="Zhang X."/>
            <person name="Grigoriev I.V."/>
            <person name="Allen A.E."/>
            <person name="Bidle K."/>
            <person name="Borodovsky M."/>
            <person name="Bowler C."/>
            <person name="Brownlee C."/>
            <person name="Cock J.M."/>
            <person name="Elias M."/>
            <person name="Gladyshev V.N."/>
            <person name="Groth M."/>
            <person name="Guda C."/>
            <person name="Hadaegh A."/>
            <person name="Iglesias-Rodriguez M.D."/>
            <person name="Jenkins J."/>
            <person name="Jones B.M."/>
            <person name="Lawson T."/>
            <person name="Leese F."/>
            <person name="Lindquist E."/>
            <person name="Lobanov A."/>
            <person name="Lomsadze A."/>
            <person name="Malik S.B."/>
            <person name="Marsh M.E."/>
            <person name="Mackinder L."/>
            <person name="Mock T."/>
            <person name="Mueller-Roeber B."/>
            <person name="Pagarete A."/>
            <person name="Parker M."/>
            <person name="Probert I."/>
            <person name="Quesneville H."/>
            <person name="Raines C."/>
            <person name="Rensing S.A."/>
            <person name="Riano-Pachon D.M."/>
            <person name="Richier S."/>
            <person name="Rokitta S."/>
            <person name="Shiraiwa Y."/>
            <person name="Soanes D.M."/>
            <person name="van der Giezen M."/>
            <person name="Wahlund T.M."/>
            <person name="Williams B."/>
            <person name="Wilson W."/>
            <person name="Wolfe G."/>
            <person name="Wurch L.L."/>
        </authorList>
    </citation>
    <scope>NUCLEOTIDE SEQUENCE</scope>
</reference>
<dbReference type="GO" id="GO:0015995">
    <property type="term" value="P:chlorophyll biosynthetic process"/>
    <property type="evidence" value="ECO:0007669"/>
    <property type="project" value="InterPro"/>
</dbReference>
<feature type="domain" description="Magnesium-protoporphyrin IX methyltransferase C-terminal" evidence="1">
    <location>
        <begin position="165"/>
        <end position="261"/>
    </location>
</feature>
<dbReference type="NCBIfam" id="TIGR02021">
    <property type="entry name" value="BchM-ChlM"/>
    <property type="match status" value="1"/>
</dbReference>
<evidence type="ECO:0000313" key="2">
    <source>
        <dbReference type="EnsemblProtists" id="EOD39277"/>
    </source>
</evidence>
<reference evidence="2" key="2">
    <citation type="submission" date="2024-10" db="UniProtKB">
        <authorList>
            <consortium name="EnsemblProtists"/>
        </authorList>
    </citation>
    <scope>IDENTIFICATION</scope>
</reference>
<accession>A0A0D3KU42</accession>
<dbReference type="eggNOG" id="KOG1270">
    <property type="taxonomic scope" value="Eukaryota"/>
</dbReference>
<dbReference type="GO" id="GO:0046406">
    <property type="term" value="F:magnesium protoporphyrin IX methyltransferase activity"/>
    <property type="evidence" value="ECO:0007669"/>
    <property type="project" value="InterPro"/>
</dbReference>
<dbReference type="Proteomes" id="UP000013827">
    <property type="component" value="Unassembled WGS sequence"/>
</dbReference>
<organism evidence="2 3">
    <name type="scientific">Emiliania huxleyi (strain CCMP1516)</name>
    <dbReference type="NCBI Taxonomy" id="280463"/>
    <lineage>
        <taxon>Eukaryota</taxon>
        <taxon>Haptista</taxon>
        <taxon>Haptophyta</taxon>
        <taxon>Prymnesiophyceae</taxon>
        <taxon>Isochrysidales</taxon>
        <taxon>Noelaerhabdaceae</taxon>
        <taxon>Emiliania</taxon>
    </lineage>
</organism>
<protein>
    <recommendedName>
        <fullName evidence="1">Magnesium-protoporphyrin IX methyltransferase C-terminal domain-containing protein</fullName>
    </recommendedName>
</protein>
<keyword evidence="3" id="KW-1185">Reference proteome</keyword>